<dbReference type="Pfam" id="PF00839">
    <property type="entry name" value="Cys_rich_FGFR"/>
    <property type="match status" value="2"/>
</dbReference>
<accession>A0ABN9XH00</accession>
<evidence type="ECO:0000313" key="2">
    <source>
        <dbReference type="Proteomes" id="UP001189429"/>
    </source>
</evidence>
<proteinExistence type="predicted"/>
<dbReference type="PANTHER" id="PTHR11884">
    <property type="entry name" value="SELECTIN LIGAND RELATED"/>
    <property type="match status" value="1"/>
</dbReference>
<comment type="caution">
    <text evidence="1">The sequence shown here is derived from an EMBL/GenBank/DDBJ whole genome shotgun (WGS) entry which is preliminary data.</text>
</comment>
<dbReference type="EMBL" id="CAUYUJ010020529">
    <property type="protein sequence ID" value="CAK0898981.1"/>
    <property type="molecule type" value="Genomic_DNA"/>
</dbReference>
<gene>
    <name evidence="1" type="ORF">PCOR1329_LOCUS76616</name>
</gene>
<name>A0ABN9XH00_9DINO</name>
<evidence type="ECO:0000313" key="1">
    <source>
        <dbReference type="EMBL" id="CAK0898981.1"/>
    </source>
</evidence>
<keyword evidence="2" id="KW-1185">Reference proteome</keyword>
<protein>
    <submittedName>
        <fullName evidence="1">Uncharacterized protein</fullName>
    </submittedName>
</protein>
<dbReference type="Proteomes" id="UP001189429">
    <property type="component" value="Unassembled WGS sequence"/>
</dbReference>
<sequence length="175" mass="19473">MQAGDMTLDIPLFEACREDLSDGTACGRAPVGLRRKCLLSPKNRDTLSEKCKVALFKKEVEESEDLRLSTDVLKVCGTAISAECSDIPFGEARMLMCLWDKVVAAKREEHEECAGKVTDLIGRQVSHYQLDFRVRTRCADDIGRHCAAEKDRWWTAFPSTSSSAKRARAVRSSSA</sequence>
<dbReference type="PANTHER" id="PTHR11884:SF1">
    <property type="entry name" value="GOLGI APPARATUS PROTEIN 1"/>
    <property type="match status" value="1"/>
</dbReference>
<dbReference type="InterPro" id="IPR001893">
    <property type="entry name" value="Cys-rich_GLG1_repeat"/>
</dbReference>
<organism evidence="1 2">
    <name type="scientific">Prorocentrum cordatum</name>
    <dbReference type="NCBI Taxonomy" id="2364126"/>
    <lineage>
        <taxon>Eukaryota</taxon>
        <taxon>Sar</taxon>
        <taxon>Alveolata</taxon>
        <taxon>Dinophyceae</taxon>
        <taxon>Prorocentrales</taxon>
        <taxon>Prorocentraceae</taxon>
        <taxon>Prorocentrum</taxon>
    </lineage>
</organism>
<dbReference type="InterPro" id="IPR039728">
    <property type="entry name" value="GLG1"/>
</dbReference>
<reference evidence="1" key="1">
    <citation type="submission" date="2023-10" db="EMBL/GenBank/DDBJ databases">
        <authorList>
            <person name="Chen Y."/>
            <person name="Shah S."/>
            <person name="Dougan E. K."/>
            <person name="Thang M."/>
            <person name="Chan C."/>
        </authorList>
    </citation>
    <scope>NUCLEOTIDE SEQUENCE [LARGE SCALE GENOMIC DNA]</scope>
</reference>